<sequence>MSLSGQPGKRLRSWPAWSNWTWVKCRSSSICSRSSLTASKRWRCVFESGAYFAVVVLCGSTLEGLLYEVAKSHPAEYNRAKAAPTHDGKVRSFPEWTLNDLLQCSRELGLLGEDVTKFGHAVREFRNYIHPQQQVRENFRPRKVTAQVARQVLRAAIDDLGTHTLRADPYWVCPYWRSTAPAPRLPDQPMSGRP</sequence>
<dbReference type="RefSeq" id="WP_129985564.1">
    <property type="nucleotide sequence ID" value="NZ_SDPU01000011.1"/>
</dbReference>
<gene>
    <name evidence="1" type="ORF">ETU37_03875</name>
</gene>
<dbReference type="EMBL" id="SDPU01000011">
    <property type="protein sequence ID" value="RYU14350.1"/>
    <property type="molecule type" value="Genomic_DNA"/>
</dbReference>
<name>A0A4Q5J6S9_9ACTN</name>
<evidence type="ECO:0000313" key="2">
    <source>
        <dbReference type="Proteomes" id="UP000291189"/>
    </source>
</evidence>
<comment type="caution">
    <text evidence="1">The sequence shown here is derived from an EMBL/GenBank/DDBJ whole genome shotgun (WGS) entry which is preliminary data.</text>
</comment>
<evidence type="ECO:0000313" key="1">
    <source>
        <dbReference type="EMBL" id="RYU14350.1"/>
    </source>
</evidence>
<dbReference type="AlphaFoldDB" id="A0A4Q5J6S9"/>
<evidence type="ECO:0008006" key="3">
    <source>
        <dbReference type="Google" id="ProtNLM"/>
    </source>
</evidence>
<protein>
    <recommendedName>
        <fullName evidence="3">DUF4145 domain-containing protein</fullName>
    </recommendedName>
</protein>
<reference evidence="1 2" key="1">
    <citation type="submission" date="2019-01" db="EMBL/GenBank/DDBJ databases">
        <title>Nocardioides guangzhouensis sp. nov., an actinobacterium isolated from soil.</title>
        <authorList>
            <person name="Fu Y."/>
            <person name="Cai Y."/>
            <person name="Lin Z."/>
            <person name="Chen P."/>
        </authorList>
    </citation>
    <scope>NUCLEOTIDE SEQUENCE [LARGE SCALE GENOMIC DNA]</scope>
    <source>
        <strain evidence="1 2">NBRC 105384</strain>
    </source>
</reference>
<keyword evidence="2" id="KW-1185">Reference proteome</keyword>
<proteinExistence type="predicted"/>
<organism evidence="1 2">
    <name type="scientific">Nocardioides iriomotensis</name>
    <dbReference type="NCBI Taxonomy" id="715784"/>
    <lineage>
        <taxon>Bacteria</taxon>
        <taxon>Bacillati</taxon>
        <taxon>Actinomycetota</taxon>
        <taxon>Actinomycetes</taxon>
        <taxon>Propionibacteriales</taxon>
        <taxon>Nocardioidaceae</taxon>
        <taxon>Nocardioides</taxon>
    </lineage>
</organism>
<accession>A0A4Q5J6S9</accession>
<dbReference type="Proteomes" id="UP000291189">
    <property type="component" value="Unassembled WGS sequence"/>
</dbReference>
<dbReference type="OrthoDB" id="1395176at2"/>